<name>A0A1T4RQR7_9GAMM</name>
<sequence length="605" mass="64780">MSVLALPLQFVRPEWLWALLALPVLAWWLLRRERRDDPWRDAVDPHLLAHLVDRGRSRGMAFALGGALAYLLAVVALAGPGWRQVEQPLRQDAVPLVVALDLSSHVLAGDLPPSRLAHARAKLSALLEHRQGGQVGLVAWAGEAFTVAPLTADPANVAVFLDALHPAIMPVDGQQPDQAIEWSVRLLHQAGFDRGQVLLVTNDADARAVEAARQAAADGFEVSLLGLGSEAGATHARPDGTQATTRLETGRLRDVAAAGNGDFAPLAADMSDLRALGVLDPQTSGVAAKSRDGAGAGLAWQDEGYWLLFPLMVLVLFGFRRGAAVGILLLVPWFPAAELHAAELWKRPDQVQHQRMAEAAEAYRAEEYDRAIGLYGQVEGPVADYNRGNALARAGDYAGAIEAYDEALRQRPGMEDAVANRQAVEAAMRKQESEASEDGQGEGGPGEPGQPGQPDAGQQEGESGDPDSAGQGEQGSAEAEGDPSGEGGDQQPPDARPPAGDEQEPAEDAGNGGGSTPADPQEQQEADEAQRQRMQQALENARADGQSETEEAAQAVPSNETPEQRERRLANEAWLRRVPDDPGGLLREKFRIEYERRRMGGGWEE</sequence>
<dbReference type="SUPFAM" id="SSF53300">
    <property type="entry name" value="vWA-like"/>
    <property type="match status" value="1"/>
</dbReference>
<keyword evidence="1" id="KW-0802">TPR repeat</keyword>
<feature type="domain" description="VWFA" evidence="4">
    <location>
        <begin position="95"/>
        <end position="282"/>
    </location>
</feature>
<evidence type="ECO:0000313" key="6">
    <source>
        <dbReference type="Proteomes" id="UP000190061"/>
    </source>
</evidence>
<evidence type="ECO:0000259" key="4">
    <source>
        <dbReference type="PROSITE" id="PS50234"/>
    </source>
</evidence>
<organism evidence="5 6">
    <name type="scientific">Lysobacter spongiicola DSM 21749</name>
    <dbReference type="NCBI Taxonomy" id="1122188"/>
    <lineage>
        <taxon>Bacteria</taxon>
        <taxon>Pseudomonadati</taxon>
        <taxon>Pseudomonadota</taxon>
        <taxon>Gammaproteobacteria</taxon>
        <taxon>Lysobacterales</taxon>
        <taxon>Lysobacteraceae</taxon>
        <taxon>Novilysobacter</taxon>
    </lineage>
</organism>
<dbReference type="Pfam" id="PF13519">
    <property type="entry name" value="VWA_2"/>
    <property type="match status" value="1"/>
</dbReference>
<proteinExistence type="predicted"/>
<dbReference type="SMART" id="SM00028">
    <property type="entry name" value="TPR"/>
    <property type="match status" value="1"/>
</dbReference>
<dbReference type="InterPro" id="IPR036465">
    <property type="entry name" value="vWFA_dom_sf"/>
</dbReference>
<dbReference type="PANTHER" id="PTHR22550">
    <property type="entry name" value="SPORE GERMINATION PROTEIN"/>
    <property type="match status" value="1"/>
</dbReference>
<keyword evidence="6" id="KW-1185">Reference proteome</keyword>
<dbReference type="InterPro" id="IPR019734">
    <property type="entry name" value="TPR_rpt"/>
</dbReference>
<dbReference type="Proteomes" id="UP000190061">
    <property type="component" value="Unassembled WGS sequence"/>
</dbReference>
<feature type="transmembrane region" description="Helical" evidence="3">
    <location>
        <begin position="15"/>
        <end position="30"/>
    </location>
</feature>
<evidence type="ECO:0000256" key="2">
    <source>
        <dbReference type="SAM" id="MobiDB-lite"/>
    </source>
</evidence>
<dbReference type="Gene3D" id="1.25.40.10">
    <property type="entry name" value="Tetratricopeptide repeat domain"/>
    <property type="match status" value="1"/>
</dbReference>
<dbReference type="PROSITE" id="PS50234">
    <property type="entry name" value="VWFA"/>
    <property type="match status" value="1"/>
</dbReference>
<dbReference type="EMBL" id="FUXP01000010">
    <property type="protein sequence ID" value="SKA18166.1"/>
    <property type="molecule type" value="Genomic_DNA"/>
</dbReference>
<dbReference type="RefSeq" id="WP_078758864.1">
    <property type="nucleotide sequence ID" value="NZ_FUXP01000010.1"/>
</dbReference>
<gene>
    <name evidence="5" type="ORF">SAMN02745674_02312</name>
</gene>
<dbReference type="STRING" id="1122188.SAMN02745674_02312"/>
<feature type="compositionally biased region" description="Low complexity" evidence="2">
    <location>
        <begin position="450"/>
        <end position="461"/>
    </location>
</feature>
<accession>A0A1T4RQR7</accession>
<evidence type="ECO:0000256" key="3">
    <source>
        <dbReference type="SAM" id="Phobius"/>
    </source>
</evidence>
<evidence type="ECO:0000256" key="1">
    <source>
        <dbReference type="PROSITE-ProRule" id="PRU00339"/>
    </source>
</evidence>
<evidence type="ECO:0000313" key="5">
    <source>
        <dbReference type="EMBL" id="SKA18166.1"/>
    </source>
</evidence>
<reference evidence="5 6" key="1">
    <citation type="submission" date="2017-02" db="EMBL/GenBank/DDBJ databases">
        <authorList>
            <person name="Peterson S.W."/>
        </authorList>
    </citation>
    <scope>NUCLEOTIDE SEQUENCE [LARGE SCALE GENOMIC DNA]</scope>
    <source>
        <strain evidence="5 6">DSM 21749</strain>
    </source>
</reference>
<dbReference type="InterPro" id="IPR002035">
    <property type="entry name" value="VWF_A"/>
</dbReference>
<keyword evidence="3" id="KW-1133">Transmembrane helix</keyword>
<feature type="compositionally biased region" description="Low complexity" evidence="2">
    <location>
        <begin position="468"/>
        <end position="478"/>
    </location>
</feature>
<dbReference type="OrthoDB" id="9807628at2"/>
<keyword evidence="3" id="KW-0472">Membrane</keyword>
<feature type="transmembrane region" description="Helical" evidence="3">
    <location>
        <begin position="61"/>
        <end position="82"/>
    </location>
</feature>
<dbReference type="Gene3D" id="3.40.50.410">
    <property type="entry name" value="von Willebrand factor, type A domain"/>
    <property type="match status" value="1"/>
</dbReference>
<dbReference type="AlphaFoldDB" id="A0A1T4RQR7"/>
<keyword evidence="3" id="KW-0812">Transmembrane</keyword>
<feature type="region of interest" description="Disordered" evidence="2">
    <location>
        <begin position="423"/>
        <end position="585"/>
    </location>
</feature>
<dbReference type="PANTHER" id="PTHR22550:SF14">
    <property type="entry name" value="VWFA DOMAIN-CONTAINING PROTEIN"/>
    <property type="match status" value="1"/>
</dbReference>
<feature type="compositionally biased region" description="Basic and acidic residues" evidence="2">
    <location>
        <begin position="562"/>
        <end position="585"/>
    </location>
</feature>
<dbReference type="SUPFAM" id="SSF48452">
    <property type="entry name" value="TPR-like"/>
    <property type="match status" value="1"/>
</dbReference>
<dbReference type="InterPro" id="IPR011990">
    <property type="entry name" value="TPR-like_helical_dom_sf"/>
</dbReference>
<dbReference type="PROSITE" id="PS50005">
    <property type="entry name" value="TPR"/>
    <property type="match status" value="1"/>
</dbReference>
<feature type="repeat" description="TPR" evidence="1">
    <location>
        <begin position="381"/>
        <end position="414"/>
    </location>
</feature>
<dbReference type="InterPro" id="IPR050768">
    <property type="entry name" value="UPF0353/GerABKA_families"/>
</dbReference>
<protein>
    <submittedName>
        <fullName evidence="5">Ca-activated chloride channel family protein</fullName>
    </submittedName>
</protein>